<dbReference type="EMBL" id="JALLAZ020001817">
    <property type="protein sequence ID" value="KAL3762788.1"/>
    <property type="molecule type" value="Genomic_DNA"/>
</dbReference>
<dbReference type="GO" id="GO:0032259">
    <property type="term" value="P:methylation"/>
    <property type="evidence" value="ECO:0007669"/>
    <property type="project" value="UniProtKB-KW"/>
</dbReference>
<evidence type="ECO:0000256" key="1">
    <source>
        <dbReference type="ARBA" id="ARBA00004123"/>
    </source>
</evidence>
<dbReference type="InterPro" id="IPR001214">
    <property type="entry name" value="SET_dom"/>
</dbReference>
<dbReference type="SMART" id="SM00317">
    <property type="entry name" value="SET"/>
    <property type="match status" value="1"/>
</dbReference>
<feature type="domain" description="SET" evidence="8">
    <location>
        <begin position="46"/>
        <end position="140"/>
    </location>
</feature>
<proteinExistence type="predicted"/>
<dbReference type="GO" id="GO:0008168">
    <property type="term" value="F:methyltransferase activity"/>
    <property type="evidence" value="ECO:0007669"/>
    <property type="project" value="UniProtKB-KW"/>
</dbReference>
<dbReference type="Gene3D" id="2.170.270.10">
    <property type="entry name" value="SET domain"/>
    <property type="match status" value="2"/>
</dbReference>
<dbReference type="Proteomes" id="UP001530315">
    <property type="component" value="Unassembled WGS sequence"/>
</dbReference>
<evidence type="ECO:0000256" key="7">
    <source>
        <dbReference type="ARBA" id="ARBA00023242"/>
    </source>
</evidence>
<comment type="caution">
    <text evidence="9">The sequence shown here is derived from an EMBL/GenBank/DDBJ whole genome shotgun (WGS) entry which is preliminary data.</text>
</comment>
<evidence type="ECO:0000256" key="5">
    <source>
        <dbReference type="ARBA" id="ARBA00022679"/>
    </source>
</evidence>
<evidence type="ECO:0000256" key="3">
    <source>
        <dbReference type="ARBA" id="ARBA00022454"/>
    </source>
</evidence>
<protein>
    <recommendedName>
        <fullName evidence="8">SET domain-containing protein</fullName>
    </recommendedName>
</protein>
<keyword evidence="10" id="KW-1185">Reference proteome</keyword>
<sequence>MKSRWKLNIDIAKECVLNKDAWIECDENCDGREECENRNIQKSGYKKVTVKTTNGKGNGLFADEDIKAGEYIIERKYSMKYTGMNLWIDAIQDGNRSRFINHLCNLNCVVQQWCINGMPHMCFFALKDISSGTELTFKYNWTLDAKDDADFKSKATVCNCGSKKEKHYMENMALIRRKK</sequence>
<evidence type="ECO:0000313" key="10">
    <source>
        <dbReference type="Proteomes" id="UP001530315"/>
    </source>
</evidence>
<dbReference type="PROSITE" id="PS50280">
    <property type="entry name" value="SET"/>
    <property type="match status" value="1"/>
</dbReference>
<dbReference type="InterPro" id="IPR050777">
    <property type="entry name" value="SET2_Histone-Lys_MeTrsfase"/>
</dbReference>
<gene>
    <name evidence="9" type="ORF">ACHAW5_001316</name>
</gene>
<name>A0ABD3MIU0_9STRA</name>
<dbReference type="GO" id="GO:0005694">
    <property type="term" value="C:chromosome"/>
    <property type="evidence" value="ECO:0007669"/>
    <property type="project" value="UniProtKB-SubCell"/>
</dbReference>
<dbReference type="AlphaFoldDB" id="A0ABD3MIU0"/>
<reference evidence="9 10" key="1">
    <citation type="submission" date="2024-10" db="EMBL/GenBank/DDBJ databases">
        <title>Updated reference genomes for cyclostephanoid diatoms.</title>
        <authorList>
            <person name="Roberts W.R."/>
            <person name="Alverson A.J."/>
        </authorList>
    </citation>
    <scope>NUCLEOTIDE SEQUENCE [LARGE SCALE GENOMIC DNA]</scope>
    <source>
        <strain evidence="9 10">AJA276-08</strain>
    </source>
</reference>
<dbReference type="Pfam" id="PF00856">
    <property type="entry name" value="SET"/>
    <property type="match status" value="1"/>
</dbReference>
<accession>A0ABD3MIU0</accession>
<keyword evidence="4" id="KW-0489">Methyltransferase</keyword>
<evidence type="ECO:0000256" key="2">
    <source>
        <dbReference type="ARBA" id="ARBA00004286"/>
    </source>
</evidence>
<evidence type="ECO:0000256" key="4">
    <source>
        <dbReference type="ARBA" id="ARBA00022603"/>
    </source>
</evidence>
<keyword evidence="7" id="KW-0539">Nucleus</keyword>
<evidence type="ECO:0000313" key="9">
    <source>
        <dbReference type="EMBL" id="KAL3762788.1"/>
    </source>
</evidence>
<dbReference type="SUPFAM" id="SSF82199">
    <property type="entry name" value="SET domain"/>
    <property type="match status" value="1"/>
</dbReference>
<keyword evidence="6" id="KW-0949">S-adenosyl-L-methionine</keyword>
<evidence type="ECO:0000256" key="6">
    <source>
        <dbReference type="ARBA" id="ARBA00022691"/>
    </source>
</evidence>
<evidence type="ECO:0000259" key="8">
    <source>
        <dbReference type="PROSITE" id="PS50280"/>
    </source>
</evidence>
<keyword evidence="5" id="KW-0808">Transferase</keyword>
<dbReference type="InterPro" id="IPR046341">
    <property type="entry name" value="SET_dom_sf"/>
</dbReference>
<dbReference type="GO" id="GO:0005634">
    <property type="term" value="C:nucleus"/>
    <property type="evidence" value="ECO:0007669"/>
    <property type="project" value="UniProtKB-SubCell"/>
</dbReference>
<organism evidence="9 10">
    <name type="scientific">Stephanodiscus triporus</name>
    <dbReference type="NCBI Taxonomy" id="2934178"/>
    <lineage>
        <taxon>Eukaryota</taxon>
        <taxon>Sar</taxon>
        <taxon>Stramenopiles</taxon>
        <taxon>Ochrophyta</taxon>
        <taxon>Bacillariophyta</taxon>
        <taxon>Coscinodiscophyceae</taxon>
        <taxon>Thalassiosirophycidae</taxon>
        <taxon>Stephanodiscales</taxon>
        <taxon>Stephanodiscaceae</taxon>
        <taxon>Stephanodiscus</taxon>
    </lineage>
</organism>
<keyword evidence="3" id="KW-0158">Chromosome</keyword>
<dbReference type="PANTHER" id="PTHR22884">
    <property type="entry name" value="SET DOMAIN PROTEINS"/>
    <property type="match status" value="1"/>
</dbReference>
<comment type="subcellular location">
    <subcellularLocation>
        <location evidence="2">Chromosome</location>
    </subcellularLocation>
    <subcellularLocation>
        <location evidence="1">Nucleus</location>
    </subcellularLocation>
</comment>